<evidence type="ECO:0000313" key="1">
    <source>
        <dbReference type="EMBL" id="DAF49580.1"/>
    </source>
</evidence>
<dbReference type="EMBL" id="BK032584">
    <property type="protein sequence ID" value="DAF49580.1"/>
    <property type="molecule type" value="Genomic_DNA"/>
</dbReference>
<name>A0A8S5SES4_9CAUD</name>
<proteinExistence type="predicted"/>
<protein>
    <submittedName>
        <fullName evidence="1">Uncharacterized protein</fullName>
    </submittedName>
</protein>
<reference evidence="1" key="1">
    <citation type="journal article" date="2021" name="Proc. Natl. Acad. Sci. U.S.A.">
        <title>A Catalog of Tens of Thousands of Viruses from Human Metagenomes Reveals Hidden Associations with Chronic Diseases.</title>
        <authorList>
            <person name="Tisza M.J."/>
            <person name="Buck C.B."/>
        </authorList>
    </citation>
    <scope>NUCLEOTIDE SEQUENCE</scope>
    <source>
        <strain evidence="1">Ct4085</strain>
    </source>
</reference>
<organism evidence="1">
    <name type="scientific">Siphoviridae sp. ct4085</name>
    <dbReference type="NCBI Taxonomy" id="2827774"/>
    <lineage>
        <taxon>Viruses</taxon>
        <taxon>Duplodnaviria</taxon>
        <taxon>Heunggongvirae</taxon>
        <taxon>Uroviricota</taxon>
        <taxon>Caudoviricetes</taxon>
    </lineage>
</organism>
<sequence length="73" mass="8646">MDRLKTDIEIIDWLNSLEWIEEVKVSPIEISGKISSKTTFIDKEDFALINTCIENRYYILFDSRVICIERFNA</sequence>
<accession>A0A8S5SES4</accession>